<feature type="transmembrane region" description="Helical" evidence="1">
    <location>
        <begin position="190"/>
        <end position="206"/>
    </location>
</feature>
<evidence type="ECO:0000313" key="5">
    <source>
        <dbReference type="Proteomes" id="UP001224812"/>
    </source>
</evidence>
<keyword evidence="1" id="KW-0472">Membrane</keyword>
<dbReference type="Pfam" id="PF04307">
    <property type="entry name" value="YdjM"/>
    <property type="match status" value="1"/>
</dbReference>
<protein>
    <submittedName>
        <fullName evidence="3">LexA-binding, inner membrane-associated putative hydrolase</fullName>
    </submittedName>
    <submittedName>
        <fullName evidence="2">Metal-dependent hydrolase</fullName>
    </submittedName>
</protein>
<dbReference type="GeneID" id="83544306"/>
<keyword evidence="1" id="KW-0812">Transmembrane</keyword>
<dbReference type="InterPro" id="IPR007404">
    <property type="entry name" value="YdjM-like"/>
</dbReference>
<reference evidence="3" key="1">
    <citation type="submission" date="2016-10" db="EMBL/GenBank/DDBJ databases">
        <authorList>
            <person name="de Groot N.N."/>
        </authorList>
    </citation>
    <scope>NUCLEOTIDE SEQUENCE [LARGE SCALE GENOMIC DNA]</scope>
    <source>
        <strain evidence="3">DSM 24204</strain>
    </source>
</reference>
<proteinExistence type="predicted"/>
<keyword evidence="1" id="KW-1133">Transmembrane helix</keyword>
<evidence type="ECO:0000313" key="4">
    <source>
        <dbReference type="Proteomes" id="UP000198883"/>
    </source>
</evidence>
<evidence type="ECO:0000313" key="2">
    <source>
        <dbReference type="EMBL" id="MDP8086357.1"/>
    </source>
</evidence>
<dbReference type="Proteomes" id="UP000198883">
    <property type="component" value="Unassembled WGS sequence"/>
</dbReference>
<feature type="transmembrane region" description="Helical" evidence="1">
    <location>
        <begin position="109"/>
        <end position="125"/>
    </location>
</feature>
<dbReference type="EMBL" id="FOBN01000031">
    <property type="protein sequence ID" value="SEM62583.1"/>
    <property type="molecule type" value="Genomic_DNA"/>
</dbReference>
<evidence type="ECO:0000256" key="1">
    <source>
        <dbReference type="SAM" id="Phobius"/>
    </source>
</evidence>
<dbReference type="GO" id="GO:0016787">
    <property type="term" value="F:hydrolase activity"/>
    <property type="evidence" value="ECO:0007669"/>
    <property type="project" value="UniProtKB-KW"/>
</dbReference>
<keyword evidence="3" id="KW-0378">Hydrolase</keyword>
<dbReference type="Proteomes" id="UP001224812">
    <property type="component" value="Unassembled WGS sequence"/>
</dbReference>
<dbReference type="STRING" id="97481.SAMN05444853_13116"/>
<reference evidence="2 5" key="3">
    <citation type="journal article" date="2023" name="Front. Microbiol.">
        <title>Phylogeography and host specificity of Pasteurellaceae pathogenic to sea-farmed fish in the north-east Atlantic.</title>
        <authorList>
            <person name="Gulla S."/>
            <person name="Colquhoun D.J."/>
            <person name="Olsen A.B."/>
            <person name="Spilsberg B."/>
            <person name="Lagesen K."/>
            <person name="Aakesson C.P."/>
            <person name="Strom S."/>
            <person name="Manji F."/>
            <person name="Birkbeck T.H."/>
            <person name="Nilsen H.K."/>
        </authorList>
    </citation>
    <scope>NUCLEOTIDE SEQUENCE [LARGE SCALE GENOMIC DNA]</scope>
    <source>
        <strain evidence="2 5">VIO11850</strain>
    </source>
</reference>
<sequence>MDILTHTLSGIAVGTVVSSFSPKGFKHKTGIVLLSGLAGALPDFDVISLWSQFDSTIGAFFNLPVSGKVIYSAKYWYSHHAFMHSAMAALLFAMIVGLLNTLFSSLNKSKFLMVSFFCAFLMHLFEDMPTPASTWGGVNFFFPSNNYIGGTGDIWWWNNYDIFLIVLSIVLLNLLFTFIRNFIRFDLRKVTTSIFIIGFACVIFQVKTRDVSFAYSGYSKNYAQFEQKSKQIQKELLGERLFNLMERFDNQLKIYF</sequence>
<feature type="transmembrane region" description="Helical" evidence="1">
    <location>
        <begin position="162"/>
        <end position="183"/>
    </location>
</feature>
<keyword evidence="5" id="KW-1185">Reference proteome</keyword>
<name>A0A1H7ZW99_9PAST</name>
<feature type="transmembrane region" description="Helical" evidence="1">
    <location>
        <begin position="81"/>
        <end position="102"/>
    </location>
</feature>
<accession>A0A1H7ZW99</accession>
<dbReference type="AlphaFoldDB" id="A0A1H7ZW99"/>
<reference evidence="4" key="2">
    <citation type="submission" date="2016-10" db="EMBL/GenBank/DDBJ databases">
        <authorList>
            <person name="Varghese N."/>
            <person name="Submissions S."/>
        </authorList>
    </citation>
    <scope>NUCLEOTIDE SEQUENCE [LARGE SCALE GENOMIC DNA]</scope>
    <source>
        <strain evidence="4">DSM 24204</strain>
    </source>
</reference>
<evidence type="ECO:0000313" key="3">
    <source>
        <dbReference type="EMBL" id="SEM62583.1"/>
    </source>
</evidence>
<gene>
    <name evidence="2" type="ORF">QJT92_10550</name>
    <name evidence="3" type="ORF">SAMN05444853_13116</name>
</gene>
<dbReference type="OrthoDB" id="9781927at2"/>
<dbReference type="EMBL" id="JASAVS010000032">
    <property type="protein sequence ID" value="MDP8086357.1"/>
    <property type="molecule type" value="Genomic_DNA"/>
</dbReference>
<dbReference type="RefSeq" id="WP_090923248.1">
    <property type="nucleotide sequence ID" value="NZ_CP016180.1"/>
</dbReference>
<organism evidence="3 4">
    <name type="scientific">Phocoenobacter skyensis</name>
    <dbReference type="NCBI Taxonomy" id="97481"/>
    <lineage>
        <taxon>Bacteria</taxon>
        <taxon>Pseudomonadati</taxon>
        <taxon>Pseudomonadota</taxon>
        <taxon>Gammaproteobacteria</taxon>
        <taxon>Pasteurellales</taxon>
        <taxon>Pasteurellaceae</taxon>
        <taxon>Phocoenobacter</taxon>
    </lineage>
</organism>